<evidence type="ECO:0000313" key="13">
    <source>
        <dbReference type="EMBL" id="SCZ37564.1"/>
    </source>
</evidence>
<dbReference type="Gene3D" id="3.90.105.10">
    <property type="entry name" value="Molybdopterin biosynthesis moea protein, domain 2"/>
    <property type="match status" value="1"/>
</dbReference>
<dbReference type="SUPFAM" id="SSF63882">
    <property type="entry name" value="MoeA N-terminal region -like"/>
    <property type="match status" value="1"/>
</dbReference>
<keyword evidence="5 11" id="KW-0500">Molybdenum</keyword>
<keyword evidence="9 11" id="KW-0501">Molybdenum cofactor biosynthesis</keyword>
<dbReference type="InterPro" id="IPR005111">
    <property type="entry name" value="MoeA_C_domain_IV"/>
</dbReference>
<dbReference type="EC" id="2.10.1.1" evidence="11"/>
<evidence type="ECO:0000256" key="7">
    <source>
        <dbReference type="ARBA" id="ARBA00022723"/>
    </source>
</evidence>
<reference evidence="13 14" key="1">
    <citation type="submission" date="2016-10" db="EMBL/GenBank/DDBJ databases">
        <authorList>
            <person name="de Groot N.N."/>
        </authorList>
    </citation>
    <scope>NUCLEOTIDE SEQUENCE [LARGE SCALE GENOMIC DNA]</scope>
    <source>
        <strain evidence="13 14">DSM 2698</strain>
    </source>
</reference>
<evidence type="ECO:0000256" key="5">
    <source>
        <dbReference type="ARBA" id="ARBA00022505"/>
    </source>
</evidence>
<dbReference type="STRING" id="1120955.SAMN03080610_02204"/>
<name>A0A1G5NK76_AFIMA</name>
<comment type="cofactor">
    <cofactor evidence="1 11">
        <name>Mg(2+)</name>
        <dbReference type="ChEBI" id="CHEBI:18420"/>
    </cofactor>
</comment>
<dbReference type="InterPro" id="IPR036688">
    <property type="entry name" value="MoeA_C_domain_IV_sf"/>
</dbReference>
<dbReference type="Gene3D" id="3.40.980.10">
    <property type="entry name" value="MoaB/Mog-like domain"/>
    <property type="match status" value="1"/>
</dbReference>
<dbReference type="Proteomes" id="UP000199347">
    <property type="component" value="Unassembled WGS sequence"/>
</dbReference>
<evidence type="ECO:0000256" key="4">
    <source>
        <dbReference type="ARBA" id="ARBA00010763"/>
    </source>
</evidence>
<organism evidence="13 14">
    <name type="scientific">Afifella marina DSM 2698</name>
    <dbReference type="NCBI Taxonomy" id="1120955"/>
    <lineage>
        <taxon>Bacteria</taxon>
        <taxon>Pseudomonadati</taxon>
        <taxon>Pseudomonadota</taxon>
        <taxon>Alphaproteobacteria</taxon>
        <taxon>Hyphomicrobiales</taxon>
        <taxon>Afifellaceae</taxon>
        <taxon>Afifella</taxon>
    </lineage>
</organism>
<dbReference type="Gene3D" id="2.40.340.10">
    <property type="entry name" value="MoeA, C-terminal, domain IV"/>
    <property type="match status" value="1"/>
</dbReference>
<dbReference type="InterPro" id="IPR008284">
    <property type="entry name" value="MoCF_biosynth_CS"/>
</dbReference>
<dbReference type="Pfam" id="PF03453">
    <property type="entry name" value="MoeA_N"/>
    <property type="match status" value="1"/>
</dbReference>
<evidence type="ECO:0000256" key="6">
    <source>
        <dbReference type="ARBA" id="ARBA00022679"/>
    </source>
</evidence>
<dbReference type="Pfam" id="PF03454">
    <property type="entry name" value="MoeA_C"/>
    <property type="match status" value="1"/>
</dbReference>
<dbReference type="FunFam" id="3.40.980.10:FF:000004">
    <property type="entry name" value="Molybdopterin molybdenumtransferase"/>
    <property type="match status" value="1"/>
</dbReference>
<dbReference type="NCBIfam" id="NF045515">
    <property type="entry name" value="Glp_gephyrin"/>
    <property type="match status" value="1"/>
</dbReference>
<proteinExistence type="inferred from homology"/>
<dbReference type="SUPFAM" id="SSF53218">
    <property type="entry name" value="Molybdenum cofactor biosynthesis proteins"/>
    <property type="match status" value="1"/>
</dbReference>
<dbReference type="Gene3D" id="2.170.190.11">
    <property type="entry name" value="Molybdopterin biosynthesis moea protein, domain 3"/>
    <property type="match status" value="1"/>
</dbReference>
<dbReference type="RefSeq" id="WP_092812542.1">
    <property type="nucleotide sequence ID" value="NZ_FMVW01000004.1"/>
</dbReference>
<protein>
    <recommendedName>
        <fullName evidence="11">Molybdopterin molybdenumtransferase</fullName>
        <ecNumber evidence="11">2.10.1.1</ecNumber>
    </recommendedName>
</protein>
<dbReference type="InterPro" id="IPR001453">
    <property type="entry name" value="MoaB/Mog_dom"/>
</dbReference>
<evidence type="ECO:0000256" key="8">
    <source>
        <dbReference type="ARBA" id="ARBA00022842"/>
    </source>
</evidence>
<dbReference type="SUPFAM" id="SSF63867">
    <property type="entry name" value="MoeA C-terminal domain-like"/>
    <property type="match status" value="1"/>
</dbReference>
<gene>
    <name evidence="13" type="ORF">SAMN03080610_02204</name>
</gene>
<dbReference type="Pfam" id="PF00994">
    <property type="entry name" value="MoCF_biosynth"/>
    <property type="match status" value="1"/>
</dbReference>
<dbReference type="PROSITE" id="PS01079">
    <property type="entry name" value="MOCF_BIOSYNTHESIS_2"/>
    <property type="match status" value="1"/>
</dbReference>
<dbReference type="OrthoDB" id="9804758at2"/>
<evidence type="ECO:0000256" key="1">
    <source>
        <dbReference type="ARBA" id="ARBA00001946"/>
    </source>
</evidence>
<dbReference type="InterPro" id="IPR036425">
    <property type="entry name" value="MoaB/Mog-like_dom_sf"/>
</dbReference>
<dbReference type="GO" id="GO:0005829">
    <property type="term" value="C:cytosol"/>
    <property type="evidence" value="ECO:0007669"/>
    <property type="project" value="TreeGrafter"/>
</dbReference>
<sequence>MSLISVEDAVARMLAGVTHLGEESVPLREARGRVLARDLAAKRDQPPFRASAMDGYAVRAEDTPAGAWLHQIGEARAGSHFSGTLRPGETVRIFTGAPVPDGADAILIQENARADGERIEVLEPVAAGRHIRAAAVDFREGETLLQAGRRIGTRETALAAAMNHGVVPVRQRPIVAVLSTGDELVEPGEDPGPDQIVSSNGVAIASMVAACGGVARDLGVAVDDKQAIADAAAGAEDADILVVIGGASVGDHDLVQPALSEKGLKVDFWRVAMRPGKPVMFGTLGRTCVLGLPGNPVSALICALVFLKPLIAAMQGAEGAEPTRLLPLAADLPEVGNRQQYLRARFVEWQGRTAVTVADDQDSSLLATLARSDALIIRPPFASAAPAGDVVSVIDLAQALS</sequence>
<comment type="similarity">
    <text evidence="4 11">Belongs to the MoeA family.</text>
</comment>
<evidence type="ECO:0000313" key="14">
    <source>
        <dbReference type="Proteomes" id="UP000199347"/>
    </source>
</evidence>
<keyword evidence="14" id="KW-1185">Reference proteome</keyword>
<evidence type="ECO:0000256" key="11">
    <source>
        <dbReference type="RuleBase" id="RU365090"/>
    </source>
</evidence>
<evidence type="ECO:0000259" key="12">
    <source>
        <dbReference type="SMART" id="SM00852"/>
    </source>
</evidence>
<dbReference type="EMBL" id="FMVW01000004">
    <property type="protein sequence ID" value="SCZ37564.1"/>
    <property type="molecule type" value="Genomic_DNA"/>
</dbReference>
<dbReference type="SMART" id="SM00852">
    <property type="entry name" value="MoCF_biosynth"/>
    <property type="match status" value="1"/>
</dbReference>
<dbReference type="InterPro" id="IPR038987">
    <property type="entry name" value="MoeA-like"/>
</dbReference>
<comment type="pathway">
    <text evidence="3 11">Cofactor biosynthesis; molybdopterin biosynthesis.</text>
</comment>
<dbReference type="InterPro" id="IPR005110">
    <property type="entry name" value="MoeA_linker/N"/>
</dbReference>
<comment type="catalytic activity">
    <reaction evidence="10">
        <text>adenylyl-molybdopterin + molybdate = Mo-molybdopterin + AMP + H(+)</text>
        <dbReference type="Rhea" id="RHEA:35047"/>
        <dbReference type="ChEBI" id="CHEBI:15378"/>
        <dbReference type="ChEBI" id="CHEBI:36264"/>
        <dbReference type="ChEBI" id="CHEBI:62727"/>
        <dbReference type="ChEBI" id="CHEBI:71302"/>
        <dbReference type="ChEBI" id="CHEBI:456215"/>
        <dbReference type="EC" id="2.10.1.1"/>
    </reaction>
</comment>
<dbReference type="InterPro" id="IPR036135">
    <property type="entry name" value="MoeA_linker/N_sf"/>
</dbReference>
<dbReference type="CDD" id="cd00887">
    <property type="entry name" value="MoeA"/>
    <property type="match status" value="1"/>
</dbReference>
<evidence type="ECO:0000256" key="9">
    <source>
        <dbReference type="ARBA" id="ARBA00023150"/>
    </source>
</evidence>
<evidence type="ECO:0000256" key="10">
    <source>
        <dbReference type="ARBA" id="ARBA00047317"/>
    </source>
</evidence>
<dbReference type="GO" id="GO:0006777">
    <property type="term" value="P:Mo-molybdopterin cofactor biosynthetic process"/>
    <property type="evidence" value="ECO:0007669"/>
    <property type="project" value="UniProtKB-UniRule"/>
</dbReference>
<dbReference type="GO" id="GO:0061599">
    <property type="term" value="F:molybdopterin molybdotransferase activity"/>
    <property type="evidence" value="ECO:0007669"/>
    <property type="project" value="UniProtKB-UniRule"/>
</dbReference>
<dbReference type="UniPathway" id="UPA00344"/>
<keyword evidence="7 11" id="KW-0479">Metal-binding</keyword>
<accession>A0A1G5NK76</accession>
<dbReference type="PANTHER" id="PTHR10192:SF5">
    <property type="entry name" value="GEPHYRIN"/>
    <property type="match status" value="1"/>
</dbReference>
<dbReference type="GO" id="GO:0046872">
    <property type="term" value="F:metal ion binding"/>
    <property type="evidence" value="ECO:0007669"/>
    <property type="project" value="UniProtKB-UniRule"/>
</dbReference>
<keyword evidence="6 11" id="KW-0808">Transferase</keyword>
<dbReference type="AlphaFoldDB" id="A0A1G5NK76"/>
<comment type="function">
    <text evidence="2 11">Catalyzes the insertion of molybdate into adenylated molybdopterin with the concomitant release of AMP.</text>
</comment>
<feature type="domain" description="MoaB/Mog" evidence="12">
    <location>
        <begin position="176"/>
        <end position="313"/>
    </location>
</feature>
<evidence type="ECO:0000256" key="2">
    <source>
        <dbReference type="ARBA" id="ARBA00002901"/>
    </source>
</evidence>
<evidence type="ECO:0000256" key="3">
    <source>
        <dbReference type="ARBA" id="ARBA00005046"/>
    </source>
</evidence>
<dbReference type="PANTHER" id="PTHR10192">
    <property type="entry name" value="MOLYBDOPTERIN BIOSYNTHESIS PROTEIN"/>
    <property type="match status" value="1"/>
</dbReference>
<keyword evidence="8 11" id="KW-0460">Magnesium</keyword>